<dbReference type="PATRIC" id="fig|633147.7.peg.1824"/>
<protein>
    <submittedName>
        <fullName evidence="9">Ferric uptake regulator, Fur family</fullName>
    </submittedName>
</protein>
<evidence type="ECO:0000256" key="2">
    <source>
        <dbReference type="ARBA" id="ARBA00022491"/>
    </source>
</evidence>
<keyword evidence="7" id="KW-0479">Metal-binding</keyword>
<comment type="cofactor">
    <cofactor evidence="7">
        <name>Zn(2+)</name>
        <dbReference type="ChEBI" id="CHEBI:29105"/>
    </cofactor>
    <text evidence="7">Binds 1 zinc ion per subunit.</text>
</comment>
<dbReference type="Gene3D" id="1.10.10.10">
    <property type="entry name" value="Winged helix-like DNA-binding domain superfamily/Winged helix DNA-binding domain"/>
    <property type="match status" value="1"/>
</dbReference>
<dbReference type="InterPro" id="IPR036388">
    <property type="entry name" value="WH-like_DNA-bd_sf"/>
</dbReference>
<dbReference type="STRING" id="633147.Olsu_0326"/>
<keyword evidence="4" id="KW-0805">Transcription regulation</keyword>
<dbReference type="GO" id="GO:0008270">
    <property type="term" value="F:zinc ion binding"/>
    <property type="evidence" value="ECO:0007669"/>
    <property type="project" value="TreeGrafter"/>
</dbReference>
<evidence type="ECO:0000256" key="8">
    <source>
        <dbReference type="PIRSR" id="PIRSR602481-2"/>
    </source>
</evidence>
<dbReference type="CDD" id="cd07153">
    <property type="entry name" value="Fur_like"/>
    <property type="match status" value="1"/>
</dbReference>
<dbReference type="PANTHER" id="PTHR33202:SF7">
    <property type="entry name" value="FERRIC UPTAKE REGULATION PROTEIN"/>
    <property type="match status" value="1"/>
</dbReference>
<feature type="binding site" evidence="7">
    <location>
        <position position="128"/>
    </location>
    <ligand>
        <name>Zn(2+)</name>
        <dbReference type="ChEBI" id="CHEBI:29105"/>
    </ligand>
</feature>
<feature type="binding site" evidence="8">
    <location>
        <position position="117"/>
    </location>
    <ligand>
        <name>Fe cation</name>
        <dbReference type="ChEBI" id="CHEBI:24875"/>
    </ligand>
</feature>
<dbReference type="RefSeq" id="WP_013251202.1">
    <property type="nucleotide sequence ID" value="NC_014363.1"/>
</dbReference>
<dbReference type="GO" id="GO:0045892">
    <property type="term" value="P:negative regulation of DNA-templated transcription"/>
    <property type="evidence" value="ECO:0007669"/>
    <property type="project" value="TreeGrafter"/>
</dbReference>
<dbReference type="HOGENOM" id="CLU_096072_4_2_11"/>
<dbReference type="InterPro" id="IPR036390">
    <property type="entry name" value="WH_DNA-bd_sf"/>
</dbReference>
<evidence type="ECO:0000256" key="1">
    <source>
        <dbReference type="ARBA" id="ARBA00007957"/>
    </source>
</evidence>
<dbReference type="KEGG" id="ols:Olsu_0326"/>
<feature type="binding site" evidence="7">
    <location>
        <position position="125"/>
    </location>
    <ligand>
        <name>Zn(2+)</name>
        <dbReference type="ChEBI" id="CHEBI:29105"/>
    </ligand>
</feature>
<dbReference type="PANTHER" id="PTHR33202">
    <property type="entry name" value="ZINC UPTAKE REGULATION PROTEIN"/>
    <property type="match status" value="1"/>
</dbReference>
<keyword evidence="10" id="KW-1185">Reference proteome</keyword>
<evidence type="ECO:0000256" key="6">
    <source>
        <dbReference type="ARBA" id="ARBA00023163"/>
    </source>
</evidence>
<dbReference type="OrthoDB" id="5242893at2"/>
<sequence>MADRRNTRQRQLVLDAVRSRCDHPTADQVYQVVRAQDCHVSRATVYRNLHLLADAGDILSIKVPGGERFDLRADAHPHIICSSCGRVADVPFERGGAYEDTLDERASLVTSWQVSTHSLVFTGLCPHCVAEMRRQQLSQPQARQPQLSRR</sequence>
<accession>E1QYI6</accession>
<dbReference type="Pfam" id="PF01475">
    <property type="entry name" value="FUR"/>
    <property type="match status" value="1"/>
</dbReference>
<dbReference type="SUPFAM" id="SSF46785">
    <property type="entry name" value="Winged helix' DNA-binding domain"/>
    <property type="match status" value="1"/>
</dbReference>
<keyword evidence="5" id="KW-0238">DNA-binding</keyword>
<dbReference type="InterPro" id="IPR043135">
    <property type="entry name" value="Fur_C"/>
</dbReference>
<keyword evidence="6" id="KW-0804">Transcription</keyword>
<gene>
    <name evidence="9" type="ordered locus">Olsu_0326</name>
</gene>
<dbReference type="eggNOG" id="COG0735">
    <property type="taxonomic scope" value="Bacteria"/>
</dbReference>
<evidence type="ECO:0000256" key="5">
    <source>
        <dbReference type="ARBA" id="ARBA00023125"/>
    </source>
</evidence>
<keyword evidence="2" id="KW-0678">Repressor</keyword>
<dbReference type="GO" id="GO:0000976">
    <property type="term" value="F:transcription cis-regulatory region binding"/>
    <property type="evidence" value="ECO:0007669"/>
    <property type="project" value="TreeGrafter"/>
</dbReference>
<name>E1QYI6_OLSUV</name>
<dbReference type="InterPro" id="IPR002481">
    <property type="entry name" value="FUR"/>
</dbReference>
<keyword evidence="3 7" id="KW-0862">Zinc</keyword>
<reference evidence="9 10" key="1">
    <citation type="journal article" date="2010" name="Stand. Genomic Sci.">
        <title>Complete genome sequence of Olsenella uli type strain (VPI D76D-27C).</title>
        <authorList>
            <person name="Goker M."/>
            <person name="Held B."/>
            <person name="Lucas S."/>
            <person name="Nolan M."/>
            <person name="Yasawong M."/>
            <person name="Glavina Del Rio T."/>
            <person name="Tice H."/>
            <person name="Cheng J.F."/>
            <person name="Bruce D."/>
            <person name="Detter J.C."/>
            <person name="Tapia R."/>
            <person name="Han C."/>
            <person name="Goodwin L."/>
            <person name="Pitluck S."/>
            <person name="Liolios K."/>
            <person name="Ivanova N."/>
            <person name="Mavromatis K."/>
            <person name="Mikhailova N."/>
            <person name="Pati A."/>
            <person name="Chen A."/>
            <person name="Palaniappan K."/>
            <person name="Land M."/>
            <person name="Hauser L."/>
            <person name="Chang Y.J."/>
            <person name="Jeffries C.D."/>
            <person name="Rohde M."/>
            <person name="Sikorski J."/>
            <person name="Pukall R."/>
            <person name="Woyke T."/>
            <person name="Bristow J."/>
            <person name="Eisen J.A."/>
            <person name="Markowitz V."/>
            <person name="Hugenholtz P."/>
            <person name="Kyrpides N.C."/>
            <person name="Klenk H.P."/>
            <person name="Lapidus A."/>
        </authorList>
    </citation>
    <scope>NUCLEOTIDE SEQUENCE [LARGE SCALE GENOMIC DNA]</scope>
    <source>
        <strain evidence="10">ATCC 49627 / DSM 7084 / CIP 109912 / JCM 12494 / NCIMB 702895 / VPI D76D-27C</strain>
    </source>
</reference>
<organism evidence="9 10">
    <name type="scientific">Olsenella uli (strain ATCC 49627 / DSM 7084 / CCUG 31166 / CIP 109912 / JCM 12494 / LMG 11480 / NCIMB 702895 / VPI D76D-27C)</name>
    <name type="common">Lactobacillus uli</name>
    <dbReference type="NCBI Taxonomy" id="633147"/>
    <lineage>
        <taxon>Bacteria</taxon>
        <taxon>Bacillati</taxon>
        <taxon>Actinomycetota</taxon>
        <taxon>Coriobacteriia</taxon>
        <taxon>Coriobacteriales</taxon>
        <taxon>Atopobiaceae</taxon>
        <taxon>Olsenella</taxon>
    </lineage>
</organism>
<comment type="similarity">
    <text evidence="1">Belongs to the Fur family.</text>
</comment>
<comment type="cofactor">
    <cofactor evidence="8">
        <name>Mn(2+)</name>
        <dbReference type="ChEBI" id="CHEBI:29035"/>
    </cofactor>
    <cofactor evidence="8">
        <name>Fe(2+)</name>
        <dbReference type="ChEBI" id="CHEBI:29033"/>
    </cofactor>
    <text evidence="8">Binds 1 Mn(2+) or Fe(2+) ion per subunit.</text>
</comment>
<dbReference type="AlphaFoldDB" id="E1QYI6"/>
<keyword evidence="8" id="KW-0408">Iron</keyword>
<dbReference type="Gene3D" id="3.30.1490.190">
    <property type="match status" value="1"/>
</dbReference>
<feature type="binding site" evidence="7">
    <location>
        <position position="81"/>
    </location>
    <ligand>
        <name>Zn(2+)</name>
        <dbReference type="ChEBI" id="CHEBI:29105"/>
    </ligand>
</feature>
<proteinExistence type="inferred from homology"/>
<dbReference type="GO" id="GO:0003700">
    <property type="term" value="F:DNA-binding transcription factor activity"/>
    <property type="evidence" value="ECO:0007669"/>
    <property type="project" value="InterPro"/>
</dbReference>
<evidence type="ECO:0000256" key="7">
    <source>
        <dbReference type="PIRSR" id="PIRSR602481-1"/>
    </source>
</evidence>
<dbReference type="GeneID" id="78513172"/>
<dbReference type="EMBL" id="CP002106">
    <property type="protein sequence ID" value="ADK67450.1"/>
    <property type="molecule type" value="Genomic_DNA"/>
</dbReference>
<feature type="binding site" evidence="7">
    <location>
        <position position="84"/>
    </location>
    <ligand>
        <name>Zn(2+)</name>
        <dbReference type="ChEBI" id="CHEBI:29105"/>
    </ligand>
</feature>
<evidence type="ECO:0000256" key="4">
    <source>
        <dbReference type="ARBA" id="ARBA00023015"/>
    </source>
</evidence>
<evidence type="ECO:0000313" key="10">
    <source>
        <dbReference type="Proteomes" id="UP000000333"/>
    </source>
</evidence>
<dbReference type="GO" id="GO:1900376">
    <property type="term" value="P:regulation of secondary metabolite biosynthetic process"/>
    <property type="evidence" value="ECO:0007669"/>
    <property type="project" value="TreeGrafter"/>
</dbReference>
<dbReference type="Proteomes" id="UP000000333">
    <property type="component" value="Chromosome"/>
</dbReference>
<evidence type="ECO:0000313" key="9">
    <source>
        <dbReference type="EMBL" id="ADK67450.1"/>
    </source>
</evidence>
<evidence type="ECO:0000256" key="3">
    <source>
        <dbReference type="ARBA" id="ARBA00022833"/>
    </source>
</evidence>